<dbReference type="EMBL" id="CP046913">
    <property type="protein sequence ID" value="QGZ62211.1"/>
    <property type="molecule type" value="Genomic_DNA"/>
</dbReference>
<dbReference type="Proteomes" id="UP000433577">
    <property type="component" value="Chromosome 1"/>
</dbReference>
<proteinExistence type="predicted"/>
<protein>
    <recommendedName>
        <fullName evidence="4">OmpA-like domain-containing protein</fullName>
    </recommendedName>
</protein>
<dbReference type="RefSeq" id="WP_158951239.1">
    <property type="nucleotide sequence ID" value="NZ_CP046913.1"/>
</dbReference>
<dbReference type="Gene3D" id="3.30.1330.60">
    <property type="entry name" value="OmpA-like domain"/>
    <property type="match status" value="1"/>
</dbReference>
<keyword evidence="1" id="KW-0732">Signal</keyword>
<dbReference type="AlphaFoldDB" id="A0A7Z2JEY4"/>
<evidence type="ECO:0008006" key="4">
    <source>
        <dbReference type="Google" id="ProtNLM"/>
    </source>
</evidence>
<reference evidence="2 3" key="1">
    <citation type="submission" date="2019-12" db="EMBL/GenBank/DDBJ databases">
        <title>Paraburkholderia acidiphila 7Q-K02 sp. nov and Paraburkholderia acidisoli DHF22 sp. nov., two strains isolated from forest soil.</title>
        <authorList>
            <person name="Gao Z."/>
            <person name="Qiu L."/>
        </authorList>
    </citation>
    <scope>NUCLEOTIDE SEQUENCE [LARGE SCALE GENOMIC DNA]</scope>
    <source>
        <strain evidence="2 3">DHF22</strain>
    </source>
</reference>
<evidence type="ECO:0000313" key="3">
    <source>
        <dbReference type="Proteomes" id="UP000433577"/>
    </source>
</evidence>
<organism evidence="2 3">
    <name type="scientific">Paraburkholderia acidisoli</name>
    <dbReference type="NCBI Taxonomy" id="2571748"/>
    <lineage>
        <taxon>Bacteria</taxon>
        <taxon>Pseudomonadati</taxon>
        <taxon>Pseudomonadota</taxon>
        <taxon>Betaproteobacteria</taxon>
        <taxon>Burkholderiales</taxon>
        <taxon>Burkholderiaceae</taxon>
        <taxon>Paraburkholderia</taxon>
    </lineage>
</organism>
<sequence>MKRIVLFLSLALALPCAFACAGSPPIPGVTRDINFAFNSSEMSNAEILSLANWIVDTHSKRSVLEGVSITGLADKREHNPQLIAEERANIVKRTLDVLGVRAAKFEVVGHLYRAAVPNDKFEPTGTRAELTLIPECPE</sequence>
<feature type="chain" id="PRO_5031466535" description="OmpA-like domain-containing protein" evidence="1">
    <location>
        <begin position="22"/>
        <end position="138"/>
    </location>
</feature>
<feature type="signal peptide" evidence="1">
    <location>
        <begin position="1"/>
        <end position="21"/>
    </location>
</feature>
<name>A0A7Z2JEY4_9BURK</name>
<accession>A0A7Z2JEY4</accession>
<dbReference type="InterPro" id="IPR036737">
    <property type="entry name" value="OmpA-like_sf"/>
</dbReference>
<evidence type="ECO:0000313" key="2">
    <source>
        <dbReference type="EMBL" id="QGZ62211.1"/>
    </source>
</evidence>
<dbReference type="KEGG" id="pacs:FAZ98_10990"/>
<gene>
    <name evidence="2" type="ORF">FAZ98_10990</name>
</gene>
<keyword evidence="3" id="KW-1185">Reference proteome</keyword>
<evidence type="ECO:0000256" key="1">
    <source>
        <dbReference type="SAM" id="SignalP"/>
    </source>
</evidence>
<dbReference type="SUPFAM" id="SSF103088">
    <property type="entry name" value="OmpA-like"/>
    <property type="match status" value="1"/>
</dbReference>
<dbReference type="OrthoDB" id="9132204at2"/>